<dbReference type="NCBIfam" id="TIGR00638">
    <property type="entry name" value="Mop"/>
    <property type="match status" value="1"/>
</dbReference>
<feature type="domain" description="Mop" evidence="3">
    <location>
        <begin position="2"/>
        <end position="68"/>
    </location>
</feature>
<dbReference type="RefSeq" id="WP_208344648.1">
    <property type="nucleotide sequence ID" value="NZ_CAWQFN010000524.1"/>
</dbReference>
<name>A0AAP5MCK8_9CYAN</name>
<dbReference type="GO" id="GO:0015689">
    <property type="term" value="P:molybdate ion transport"/>
    <property type="evidence" value="ECO:0007669"/>
    <property type="project" value="InterPro"/>
</dbReference>
<dbReference type="SUPFAM" id="SSF50331">
    <property type="entry name" value="MOP-like"/>
    <property type="match status" value="1"/>
</dbReference>
<dbReference type="InterPro" id="IPR004606">
    <property type="entry name" value="Mop_domain"/>
</dbReference>
<evidence type="ECO:0000259" key="3">
    <source>
        <dbReference type="PROSITE" id="PS51866"/>
    </source>
</evidence>
<keyword evidence="5" id="KW-1185">Reference proteome</keyword>
<evidence type="ECO:0000256" key="1">
    <source>
        <dbReference type="ARBA" id="ARBA00022505"/>
    </source>
</evidence>
<keyword evidence="1 2" id="KW-0500">Molybdenum</keyword>
<dbReference type="InterPro" id="IPR008995">
    <property type="entry name" value="Mo/tungstate-bd_C_term_dom"/>
</dbReference>
<dbReference type="InterPro" id="IPR005116">
    <property type="entry name" value="Transp-assoc_OB_typ1"/>
</dbReference>
<dbReference type="Proteomes" id="UP000667802">
    <property type="component" value="Unassembled WGS sequence"/>
</dbReference>
<comment type="caution">
    <text evidence="4">The sequence shown here is derived from an EMBL/GenBank/DDBJ whole genome shotgun (WGS) entry which is preliminary data.</text>
</comment>
<sequence>MEVSARNSLKGTVKHIVEGAVNTEVVLEIAPGVEVVAIITKSSAEKLGLKEGKQAYAVVKATDVMVAVD</sequence>
<evidence type="ECO:0000313" key="5">
    <source>
        <dbReference type="Proteomes" id="UP000667802"/>
    </source>
</evidence>
<accession>A0AAP5MCK8</accession>
<reference evidence="5" key="1">
    <citation type="journal article" date="2021" name="Science">
        <title>Hunting the eagle killer: A cyanobacterial neurotoxin causes vacuolar myelinopathy.</title>
        <authorList>
            <person name="Breinlinger S."/>
            <person name="Phillips T.J."/>
            <person name="Haram B.N."/>
            <person name="Mares J."/>
            <person name="Martinez Yerena J.A."/>
            <person name="Hrouzek P."/>
            <person name="Sobotka R."/>
            <person name="Henderson W.M."/>
            <person name="Schmieder P."/>
            <person name="Williams S.M."/>
            <person name="Lauderdale J.D."/>
            <person name="Wilde H.D."/>
            <person name="Gerrin W."/>
            <person name="Kust A."/>
            <person name="Washington J.W."/>
            <person name="Wagner C."/>
            <person name="Geier B."/>
            <person name="Liebeke M."/>
            <person name="Enke H."/>
            <person name="Niedermeyer T.H.J."/>
            <person name="Wilde S.B."/>
        </authorList>
    </citation>
    <scope>NUCLEOTIDE SEQUENCE [LARGE SCALE GENOMIC DNA]</scope>
    <source>
        <strain evidence="5">Thurmond2011</strain>
    </source>
</reference>
<dbReference type="Gene3D" id="2.40.50.100">
    <property type="match status" value="1"/>
</dbReference>
<organism evidence="4 5">
    <name type="scientific">Aetokthonos hydrillicola Thurmond2011</name>
    <dbReference type="NCBI Taxonomy" id="2712845"/>
    <lineage>
        <taxon>Bacteria</taxon>
        <taxon>Bacillati</taxon>
        <taxon>Cyanobacteriota</taxon>
        <taxon>Cyanophyceae</taxon>
        <taxon>Nostocales</taxon>
        <taxon>Hapalosiphonaceae</taxon>
        <taxon>Aetokthonos</taxon>
    </lineage>
</organism>
<dbReference type="Pfam" id="PF03459">
    <property type="entry name" value="TOBE"/>
    <property type="match status" value="1"/>
</dbReference>
<evidence type="ECO:0000256" key="2">
    <source>
        <dbReference type="PROSITE-ProRule" id="PRU01213"/>
    </source>
</evidence>
<dbReference type="AlphaFoldDB" id="A0AAP5MCK8"/>
<proteinExistence type="predicted"/>
<dbReference type="PROSITE" id="PS51866">
    <property type="entry name" value="MOP"/>
    <property type="match status" value="1"/>
</dbReference>
<evidence type="ECO:0000313" key="4">
    <source>
        <dbReference type="EMBL" id="MDR9900425.1"/>
    </source>
</evidence>
<protein>
    <submittedName>
        <fullName evidence="4">Molybdopterin-binding protein</fullName>
    </submittedName>
</protein>
<dbReference type="EMBL" id="JAALHA020000034">
    <property type="protein sequence ID" value="MDR9900425.1"/>
    <property type="molecule type" value="Genomic_DNA"/>
</dbReference>
<gene>
    <name evidence="4" type="ORF">G7B40_038650</name>
</gene>